<feature type="compositionally biased region" description="Basic and acidic residues" evidence="3">
    <location>
        <begin position="168"/>
        <end position="181"/>
    </location>
</feature>
<dbReference type="NCBIfam" id="TIGR00756">
    <property type="entry name" value="PPR"/>
    <property type="match status" value="1"/>
</dbReference>
<dbReference type="Proteomes" id="UP000033710">
    <property type="component" value="Unassembled WGS sequence"/>
</dbReference>
<dbReference type="PANTHER" id="PTHR47933">
    <property type="entry name" value="PENTATRICOPEPTIDE REPEAT-CONTAINING PROTEIN 1, MITOCHONDRIAL"/>
    <property type="match status" value="1"/>
</dbReference>
<dbReference type="InterPro" id="IPR011990">
    <property type="entry name" value="TPR-like_helical_dom_sf"/>
</dbReference>
<gene>
    <name evidence="4" type="ORF">SPSK_03949</name>
</gene>
<evidence type="ECO:0008006" key="6">
    <source>
        <dbReference type="Google" id="ProtNLM"/>
    </source>
</evidence>
<dbReference type="InterPro" id="IPR051240">
    <property type="entry name" value="Mito_RNA-Proc/Resp"/>
</dbReference>
<dbReference type="InterPro" id="IPR002885">
    <property type="entry name" value="PPR_rpt"/>
</dbReference>
<evidence type="ECO:0000313" key="4">
    <source>
        <dbReference type="EMBL" id="KJR83877.1"/>
    </source>
</evidence>
<feature type="compositionally biased region" description="Polar residues" evidence="3">
    <location>
        <begin position="153"/>
        <end position="164"/>
    </location>
</feature>
<feature type="repeat" description="PPR" evidence="2">
    <location>
        <begin position="599"/>
        <end position="633"/>
    </location>
</feature>
<protein>
    <recommendedName>
        <fullName evidence="6">Pentatricopeptide repeat protein</fullName>
    </recommendedName>
</protein>
<evidence type="ECO:0000313" key="5">
    <source>
        <dbReference type="Proteomes" id="UP000033710"/>
    </source>
</evidence>
<feature type="region of interest" description="Disordered" evidence="3">
    <location>
        <begin position="202"/>
        <end position="295"/>
    </location>
</feature>
<dbReference type="GO" id="GO:0003729">
    <property type="term" value="F:mRNA binding"/>
    <property type="evidence" value="ECO:0007669"/>
    <property type="project" value="TreeGrafter"/>
</dbReference>
<dbReference type="OrthoDB" id="1908178at2759"/>
<organism evidence="4 5">
    <name type="scientific">Sporothrix schenckii 1099-18</name>
    <dbReference type="NCBI Taxonomy" id="1397361"/>
    <lineage>
        <taxon>Eukaryota</taxon>
        <taxon>Fungi</taxon>
        <taxon>Dikarya</taxon>
        <taxon>Ascomycota</taxon>
        <taxon>Pezizomycotina</taxon>
        <taxon>Sordariomycetes</taxon>
        <taxon>Sordariomycetidae</taxon>
        <taxon>Ophiostomatales</taxon>
        <taxon>Ophiostomataceae</taxon>
        <taxon>Sporothrix</taxon>
    </lineage>
</organism>
<feature type="compositionally biased region" description="Polar residues" evidence="3">
    <location>
        <begin position="214"/>
        <end position="225"/>
    </location>
</feature>
<reference evidence="4 5" key="2">
    <citation type="journal article" date="2015" name="Eukaryot. Cell">
        <title>Asexual propagation of a virulent clone complex in a human and feline outbreak of sporotrichosis.</title>
        <authorList>
            <person name="Teixeira Mde M."/>
            <person name="Rodrigues A.M."/>
            <person name="Tsui C.K."/>
            <person name="de Almeida L.G."/>
            <person name="Van Diepeningen A.D."/>
            <person name="van den Ende B.G."/>
            <person name="Fernandes G.F."/>
            <person name="Kano R."/>
            <person name="Hamelin R.C."/>
            <person name="Lopes-Bezerra L.M."/>
            <person name="Vasconcelos A.T."/>
            <person name="de Hoog S."/>
            <person name="de Camargo Z.P."/>
            <person name="Felipe M.S."/>
        </authorList>
    </citation>
    <scope>NUCLEOTIDE SEQUENCE [LARGE SCALE GENOMIC DNA]</scope>
    <source>
        <strain evidence="4 5">1099-18</strain>
    </source>
</reference>
<dbReference type="Gene3D" id="1.25.40.10">
    <property type="entry name" value="Tetratricopeptide repeat domain"/>
    <property type="match status" value="1"/>
</dbReference>
<dbReference type="RefSeq" id="XP_016586553.1">
    <property type="nucleotide sequence ID" value="XM_016730764.1"/>
</dbReference>
<dbReference type="PANTHER" id="PTHR47933:SF11">
    <property type="entry name" value="PENTATRICOPEPTIDE REPEAT-CONTAINING PROTEIN 2"/>
    <property type="match status" value="1"/>
</dbReference>
<proteinExistence type="predicted"/>
<dbReference type="AlphaFoldDB" id="A0A0F2M2E1"/>
<sequence length="982" mass="111684">MKASRRINRSVCGAVLSARMPPPATAPVSGRSPPSRCIHEQSRRPRRQGRPRTTTTAVWFSAAGAADPASGTLLPMLFPPAWNDASWQTPTTQRAMHFYDSAFRRAQRTTRCPRGSLEHRRSGHTSTAAASQPPSREFDDIFNDNELEIKSDGATTAPRNQKSGPGSRPEHSRDIYGRRRAADIEHRDEEFYDIYAEDYDDRDLESARPPAYAPTTSSRADQLSSRAFAEEPKRENNADKLDTRHSEDPQPDDSYSDDYHSDDIQSRKKPSHGIYNTHDTHDIYPNDDPFNDPFKDAFKDAFREDAFREDADSDSTPSTRRFNPDDIQYEEFVTRPSFTDDFRQKDFQSSAFHAKKLVAHGVNLGQIRRDDDMDDEPGTFPEEIHSSHFDAYDSYPHHGEPYPESKRVSKEELLALVGPPLTGDSANEYLARLKDPDIRRHNGSVDDRDLRVVDDNASTETAITWDDVRNLDVQIQEAVRALDHDVVMRLKDPSTVPAELVYQSYLRLPGMRMSYVPDELRHGLLRSLNMEERKNAKSMLRFFAVVADIKDCGLPLLRAEWNAAMAFAGRYVGWTTSAENMAVVNLWREMEKDAGIRSNEVTFNILFDVASKSHNFTLAEMIYDEMLKRGLRFNRYHHVSLIHYFGLRLDPDGIRAAFHEMVEAGEMIDTVVLNCVMSGFVRCGEEDAAERIYTRMHPRYRMQQQQQQQQSELRQGNGHSGVVLEMKPKPKKVKNASPRSRGSFVLSSDASTGNPPFPNSTDYKSERMLSQVLVMLAHENRYNDDLRAAHQALMPIRPTLSTFRVLINHHACRLGNLPAVTRYLDDMKSLGIPLHGSIFQTLFKGFALHGGAQGMYTDWSVARLRSTWAALLKALDDGTEGMYISVWLVMWVLRAFDRCATPEMVFKAYNSLMSRWTPDEVQSDFAISVLHSLLKGREVNKRTVPEEVIGSGAHNRITNYKGLSHVEPRKSVLKQLGWRSFQ</sequence>
<dbReference type="Pfam" id="PF01535">
    <property type="entry name" value="PPR"/>
    <property type="match status" value="2"/>
</dbReference>
<dbReference type="KEGG" id="ssck:SPSK_03949"/>
<evidence type="ECO:0000256" key="1">
    <source>
        <dbReference type="ARBA" id="ARBA00022737"/>
    </source>
</evidence>
<feature type="compositionally biased region" description="Basic and acidic residues" evidence="3">
    <location>
        <begin position="257"/>
        <end position="266"/>
    </location>
</feature>
<feature type="compositionally biased region" description="Basic and acidic residues" evidence="3">
    <location>
        <begin position="228"/>
        <end position="248"/>
    </location>
</feature>
<name>A0A0F2M2E1_SPOSC</name>
<feature type="compositionally biased region" description="Polar residues" evidence="3">
    <location>
        <begin position="737"/>
        <end position="762"/>
    </location>
</feature>
<feature type="compositionally biased region" description="Polar residues" evidence="3">
    <location>
        <begin position="124"/>
        <end position="134"/>
    </location>
</feature>
<dbReference type="VEuPathDB" id="FungiDB:SPSK_03949"/>
<reference evidence="4 5" key="1">
    <citation type="journal article" date="2014" name="BMC Genomics">
        <title>Comparative genomics of the major fungal agents of human and animal Sporotrichosis: Sporothrix schenckii and Sporothrix brasiliensis.</title>
        <authorList>
            <person name="Teixeira M.M."/>
            <person name="de Almeida L.G."/>
            <person name="Kubitschek-Barreira P."/>
            <person name="Alves F.L."/>
            <person name="Kioshima E.S."/>
            <person name="Abadio A.K."/>
            <person name="Fernandes L."/>
            <person name="Derengowski L.S."/>
            <person name="Ferreira K.S."/>
            <person name="Souza R.C."/>
            <person name="Ruiz J.C."/>
            <person name="de Andrade N.C."/>
            <person name="Paes H.C."/>
            <person name="Nicola A.M."/>
            <person name="Albuquerque P."/>
            <person name="Gerber A.L."/>
            <person name="Martins V.P."/>
            <person name="Peconick L.D."/>
            <person name="Neto A.V."/>
            <person name="Chaucanez C.B."/>
            <person name="Silva P.A."/>
            <person name="Cunha O.L."/>
            <person name="de Oliveira F.F."/>
            <person name="dos Santos T.C."/>
            <person name="Barros A.L."/>
            <person name="Soares M.A."/>
            <person name="de Oliveira L.M."/>
            <person name="Marini M.M."/>
            <person name="Villalobos-Duno H."/>
            <person name="Cunha M.M."/>
            <person name="de Hoog S."/>
            <person name="da Silveira J.F."/>
            <person name="Henrissat B."/>
            <person name="Nino-Vega G.A."/>
            <person name="Cisalpino P.S."/>
            <person name="Mora-Montes H.M."/>
            <person name="Almeida S.R."/>
            <person name="Stajich J.E."/>
            <person name="Lopes-Bezerra L.M."/>
            <person name="Vasconcelos A.T."/>
            <person name="Felipe M.S."/>
        </authorList>
    </citation>
    <scope>NUCLEOTIDE SEQUENCE [LARGE SCALE GENOMIC DNA]</scope>
    <source>
        <strain evidence="4 5">1099-18</strain>
    </source>
</reference>
<accession>A0A0F2M2E1</accession>
<feature type="region of interest" description="Disordered" evidence="3">
    <location>
        <begin position="700"/>
        <end position="762"/>
    </location>
</feature>
<dbReference type="PROSITE" id="PS51375">
    <property type="entry name" value="PPR"/>
    <property type="match status" value="1"/>
</dbReference>
<feature type="region of interest" description="Disordered" evidence="3">
    <location>
        <begin position="18"/>
        <end position="54"/>
    </location>
</feature>
<feature type="region of interest" description="Disordered" evidence="3">
    <location>
        <begin position="109"/>
        <end position="181"/>
    </location>
</feature>
<keyword evidence="1" id="KW-0677">Repeat</keyword>
<evidence type="ECO:0000256" key="2">
    <source>
        <dbReference type="PROSITE-ProRule" id="PRU00708"/>
    </source>
</evidence>
<comment type="caution">
    <text evidence="4">The sequence shown here is derived from an EMBL/GenBank/DDBJ whole genome shotgun (WGS) entry which is preliminary data.</text>
</comment>
<evidence type="ECO:0000256" key="3">
    <source>
        <dbReference type="SAM" id="MobiDB-lite"/>
    </source>
</evidence>
<dbReference type="EMBL" id="AXCR01000009">
    <property type="protein sequence ID" value="KJR83877.1"/>
    <property type="molecule type" value="Genomic_DNA"/>
</dbReference>
<dbReference type="GeneID" id="27666041"/>